<sequence length="2575" mass="281195">MSSGKLKIKKSERAEARDIAGWAGSQPDFSRLAGKPVDEIEMELDDAHPRVNGHSSPQDDTREEELDADELLSLAQRTLPSSRTAPRLAFIHEQLLPRLKRQGYSDLQERQALAPLVKLILQTYSRYADRASRHAVLDVLHVLVATDASVSDASPANLTSHIIGWLSKEVKTLASSPSSSAPTSLYTLAAWGFTILSSLETSQANSVELRSSAYPDLLPTVALAYHASQEGEGHQRQRTRVSTHHLAVRSLRSLRVQLPALLGALLANKQVYTLALLGLLCTVGADDPAFATTLQTRKQEIITLYTQLVLSSRTLPPQQTRIALCNTLNSIVTDIEMTEHVMPVADRMLLRSPEVALPVLEALFASAECPLDFMLSEKFLTAVLNQLRSIKEPLRNDGVKLVLTILPRLSQAKRQADLLALLLAPLRDGKTASAEHRVALYAILRDFTQTKQSSTTILQIIALVLLKESHEEALKMAMSCCSVHLGALLRSDSIDAALTNDLVKLQIDIKSSLRRYVLAGLAGALWQLDIDEPNAASLTLARALLPSLEVSLDGLIGQPASAGTNGPLEGYVAAALSLGLIARWLPDRSRMDNLARSLLNAGPRPSFLLSERVYTKLQDPTEAIWLARALLAVLLQSIPGQEPSQEKAISQLATYLALDSRCLEARRAILEATVTVDALQAPLLRGIEKRLQETDPDIGTTAHQSSRIRSAITALAGPRKAAHLAQNRRLVDLFLPSHHALCRTDRSILWIDLTLSIGQKPDQVISEHFDELIAHCLLGLASSASSTRDAAKSSLATLCLVCPGLAIPRLLQAAREDLKPESFSWIGPDELAIYETPSDVTFSDPLEKQRAQPIYAKGKDRELEQWDAELRASIAKKRATPVNLSKADQQLVQKRLAEEADVRARVVLHMDAARRGLAVIDSLVSSHTQEIAPHMPELVSATLAFANQAIAALLAMQGLATFLALADRCDDCTTNTRTALAMAVLRVARAKFVPEHYTHEPLNLLVTRTMYKLRFQAEQKPLSLGTFAFAHTLVRSIIACGGVAVDSEPKDEGYEQIALAIDLLGFQARECASPLFPRSAVLKDLLLALVSYPSLVQTASKALIDASHALENNASEAEMRLLLRGLLVEEDQLRLICLQAVQPLDLTIFDYSNELWLACQDEVERTRKLATELWEENGLDVSETAWADLKPFLKHEVKFVREAAARAVAAALALIPQDVLGIIQDLTSDYMFEKRDRLPEYDRFGMLIPESLNQEDPWQVRVAFALTVKHLAPQCQLKEIQAVFLLFISVQALGDKDDRVRSTMLEAAIAYIDCHHGQHLQELIGILEAYLAAQHPATRTDDDITEAIVILYGRAARHLDSTDPRVKQVMTRLIEALKTPSEMVQIAVSDCLPPLVKALRDDAPGLIDQLLRDVTYAARYAERRGAAYGLASAVKGRGISSLKDFSIMSRLRDAMDDKRNANSRQGVLFAYECFSAILGRIFEPYVIQLLPQLLSAFGDASVEVRQAAQDAARVIMGKLSGHAVKLILPTLLEGLNDKQWRSKKGAIELIGSMAFLAPKQLSASLPTIIPRLTEVLTDSHTQVRSAANTSLKRFGDVVTNPEVQAMQQILLAALVKPTEKTPEALDTLLATKFAHYLDHSALALIVPILERGLRERSAETKRKASQIVGNMATLTDSKDLAPYLTSLIPRVREVLIDPVPEARGTAAKALGSLVERLGEDAFPDLLPSLLETLRSDRGGVDQQGAAQGLSEILSGLGTERLDSILPEIIANTSSSRSYVREGFMSLLVFLPTTFGDRFTPFLNRIVQPVLAGLADDSELVRDASMRAGRMIVANHSTTAIDLLLPSLESSLFDSSWRIRQSSVQLVGELLFNISGISGKNEIEEEGEEDQHVGRESSRKALVDVLGRERRDRVLSAIYLARQDASGVVRQFATHVWKALVHNTPRTVREILPTLVNSIIKMMASNGTEQRETAARTVAELCRKLGEGYLGIIVEILQQRSQGDQASRRGACLTFAEVLTSATKAQLEPHEDEIIKSIRLSLVDADAVVRAAAAQCFDTLQKHVGAKAASQTIPTLLGAIASDSETAEAALAALIEIVQVRSSAVLPSIVPTLIKRPVSAANARALAEIAAVSGPSLNRRLPDIIDALASTKQDLSAEEAAYEVITDAIESVLRSVTDLEGLNILSAHLIGLAKAASPTSRASACGIFAVFCQVASVDYSDYAVDWIRQFISSFDDREPLVVDAAWNAMDALTRSTPKEDQEAYVIPLRRTIEVTGASGRDLPGFCRPNGLKAVLPILLQGLLNGTAEQREQAAYCLGDVTERTSAEFIKPYVTQITGPLIRIVAERFPPPVKSAILNTLTVLLARVPQLVRPFLPQLQRTFIKSVSDSVSSNIRSRAAQALGVLMAVQPRVDPVVTELLALASGQSEDIKLSAVSALASVTISGGNNVTQPVLARMIELVGEAFVEETKDAYNLVLGQLLGGLILHHPKEVLPFLDEHILQDPPTILGSMCLAAVIEVAPAQLHSFNTSMLIVNRVIRLAQVDQPAISRPARETRDHMRHLEPWKSDEGVQDKIK</sequence>
<organism evidence="7 8">
    <name type="scientific">Mixia osmundae (strain CBS 9802 / IAM 14324 / JCM 22182 / KY 12970)</name>
    <dbReference type="NCBI Taxonomy" id="764103"/>
    <lineage>
        <taxon>Eukaryota</taxon>
        <taxon>Fungi</taxon>
        <taxon>Dikarya</taxon>
        <taxon>Basidiomycota</taxon>
        <taxon>Pucciniomycotina</taxon>
        <taxon>Mixiomycetes</taxon>
        <taxon>Mixiales</taxon>
        <taxon>Mixiaceae</taxon>
        <taxon>Mixia</taxon>
    </lineage>
</organism>
<dbReference type="InterPro" id="IPR022716">
    <property type="entry name" value="Gcn1_N"/>
</dbReference>
<feature type="region of interest" description="Disordered" evidence="5">
    <location>
        <begin position="2548"/>
        <end position="2575"/>
    </location>
</feature>
<dbReference type="GO" id="GO:0034198">
    <property type="term" value="P:cellular response to amino acid starvation"/>
    <property type="evidence" value="ECO:0007669"/>
    <property type="project" value="TreeGrafter"/>
</dbReference>
<comment type="caution">
    <text evidence="7">The sequence shown here is derived from an EMBL/GenBank/DDBJ whole genome shotgun (WGS) entry which is preliminary data.</text>
</comment>
<dbReference type="SUPFAM" id="SSF48371">
    <property type="entry name" value="ARM repeat"/>
    <property type="match status" value="3"/>
</dbReference>
<dbReference type="RefSeq" id="XP_014567856.1">
    <property type="nucleotide sequence ID" value="XM_014712370.1"/>
</dbReference>
<dbReference type="InterPro" id="IPR021133">
    <property type="entry name" value="HEAT_type_2"/>
</dbReference>
<dbReference type="PANTHER" id="PTHR23346">
    <property type="entry name" value="TRANSLATIONAL ACTIVATOR GCN1-RELATED"/>
    <property type="match status" value="1"/>
</dbReference>
<dbReference type="Pfam" id="PF12074">
    <property type="entry name" value="Gcn1_N"/>
    <property type="match status" value="1"/>
</dbReference>
<dbReference type="SMART" id="SM01349">
    <property type="entry name" value="TOG"/>
    <property type="match status" value="1"/>
</dbReference>
<evidence type="ECO:0000313" key="7">
    <source>
        <dbReference type="EMBL" id="GAA99124.1"/>
    </source>
</evidence>
<dbReference type="Gene3D" id="1.25.10.10">
    <property type="entry name" value="Leucine-rich Repeat Variant"/>
    <property type="match status" value="5"/>
</dbReference>
<feature type="compositionally biased region" description="Basic and acidic residues" evidence="5">
    <location>
        <begin position="9"/>
        <end position="18"/>
    </location>
</feature>
<dbReference type="InterPro" id="IPR057546">
    <property type="entry name" value="HEAT_GCN1"/>
</dbReference>
<evidence type="ECO:0000313" key="8">
    <source>
        <dbReference type="Proteomes" id="UP000009131"/>
    </source>
</evidence>
<dbReference type="STRING" id="764103.G7E8G4"/>
<dbReference type="GO" id="GO:0030295">
    <property type="term" value="F:protein kinase activator activity"/>
    <property type="evidence" value="ECO:0007669"/>
    <property type="project" value="UniProtKB-ARBA"/>
</dbReference>
<keyword evidence="8" id="KW-1185">Reference proteome</keyword>
<feature type="compositionally biased region" description="Basic and acidic residues" evidence="5">
    <location>
        <begin position="2550"/>
        <end position="2575"/>
    </location>
</feature>
<evidence type="ECO:0000256" key="5">
    <source>
        <dbReference type="SAM" id="MobiDB-lite"/>
    </source>
</evidence>
<dbReference type="FunCoup" id="G7E8G4">
    <property type="interactions" value="743"/>
</dbReference>
<evidence type="ECO:0000256" key="3">
    <source>
        <dbReference type="ARBA" id="ARBA00072275"/>
    </source>
</evidence>
<feature type="repeat" description="HEAT" evidence="4">
    <location>
        <begin position="1489"/>
        <end position="1525"/>
    </location>
</feature>
<keyword evidence="2" id="KW-0677">Repeat</keyword>
<comment type="similarity">
    <text evidence="1">Belongs to the GCN1 family.</text>
</comment>
<dbReference type="GO" id="GO:0005829">
    <property type="term" value="C:cytosol"/>
    <property type="evidence" value="ECO:0007669"/>
    <property type="project" value="TreeGrafter"/>
</dbReference>
<dbReference type="eggNOG" id="KOG1242">
    <property type="taxonomic scope" value="Eukaryota"/>
</dbReference>
<dbReference type="InterPro" id="IPR056809">
    <property type="entry name" value="HEAT_GCN1_fung"/>
</dbReference>
<dbReference type="Pfam" id="PF23271">
    <property type="entry name" value="HEAT_GCN1"/>
    <property type="match status" value="2"/>
</dbReference>
<proteinExistence type="inferred from homology"/>
<dbReference type="OMA" id="KYATQRG"/>
<feature type="domain" description="TOG" evidence="6">
    <location>
        <begin position="1398"/>
        <end position="1627"/>
    </location>
</feature>
<dbReference type="InterPro" id="IPR016024">
    <property type="entry name" value="ARM-type_fold"/>
</dbReference>
<evidence type="ECO:0000256" key="4">
    <source>
        <dbReference type="PROSITE-ProRule" id="PRU00103"/>
    </source>
</evidence>
<dbReference type="Pfam" id="PF24993">
    <property type="entry name" value="GNC1_N"/>
    <property type="match status" value="1"/>
</dbReference>
<reference evidence="7 8" key="2">
    <citation type="journal article" date="2012" name="Open Biol.">
        <title>Characteristics of nucleosomes and linker DNA regions on the genome of the basidiomycete Mixia osmundae revealed by mono- and dinucleosome mapping.</title>
        <authorList>
            <person name="Nishida H."/>
            <person name="Kondo S."/>
            <person name="Matsumoto T."/>
            <person name="Suzuki Y."/>
            <person name="Yoshikawa H."/>
            <person name="Taylor T.D."/>
            <person name="Sugiyama J."/>
        </authorList>
    </citation>
    <scope>NUCLEOTIDE SEQUENCE [LARGE SCALE GENOMIC DNA]</scope>
    <source>
        <strain evidence="8">CBS 9802 / IAM 14324 / JCM 22182 / KY 12970</strain>
    </source>
</reference>
<dbReference type="FunFam" id="1.25.10.10:FF:000090">
    <property type="entry name" value="eIF-2-alpha kinase activator GCN1"/>
    <property type="match status" value="1"/>
</dbReference>
<dbReference type="InterPro" id="IPR011989">
    <property type="entry name" value="ARM-like"/>
</dbReference>
<dbReference type="InParanoid" id="G7E8G4"/>
<dbReference type="Pfam" id="PF24987">
    <property type="entry name" value="HEAT_EF3_N"/>
    <property type="match status" value="2"/>
</dbReference>
<dbReference type="HOGENOM" id="CLU_000504_2_0_1"/>
<dbReference type="GO" id="GO:1904688">
    <property type="term" value="P:regulation of cytoplasmic translational initiation"/>
    <property type="evidence" value="ECO:0007669"/>
    <property type="project" value="UniProtKB-ARBA"/>
</dbReference>
<reference evidence="7 8" key="1">
    <citation type="journal article" date="2011" name="J. Gen. Appl. Microbiol.">
        <title>Draft genome sequencing of the enigmatic basidiomycete Mixia osmundae.</title>
        <authorList>
            <person name="Nishida H."/>
            <person name="Nagatsuka Y."/>
            <person name="Sugiyama J."/>
        </authorList>
    </citation>
    <scope>NUCLEOTIDE SEQUENCE [LARGE SCALE GENOMIC DNA]</scope>
    <source>
        <strain evidence="8">CBS 9802 / IAM 14324 / JCM 22182 / KY 12970</strain>
    </source>
</reference>
<dbReference type="EMBL" id="BABT02000179">
    <property type="protein sequence ID" value="GAA99124.1"/>
    <property type="molecule type" value="Genomic_DNA"/>
</dbReference>
<dbReference type="InterPro" id="IPR034085">
    <property type="entry name" value="TOG"/>
</dbReference>
<accession>G7E8G4</accession>
<gene>
    <name evidence="7" type="primary">Mo05814</name>
    <name evidence="7" type="ORF">E5Q_05814</name>
</gene>
<dbReference type="PROSITE" id="PS50077">
    <property type="entry name" value="HEAT_REPEAT"/>
    <property type="match status" value="3"/>
</dbReference>
<feature type="repeat" description="HEAT" evidence="4">
    <location>
        <begin position="1687"/>
        <end position="1725"/>
    </location>
</feature>
<dbReference type="OrthoDB" id="5148094at2759"/>
<evidence type="ECO:0000256" key="2">
    <source>
        <dbReference type="ARBA" id="ARBA00022737"/>
    </source>
</evidence>
<evidence type="ECO:0000256" key="1">
    <source>
        <dbReference type="ARBA" id="ARBA00007366"/>
    </source>
</evidence>
<dbReference type="Pfam" id="PF24984">
    <property type="entry name" value="HEAT_EF3_GNC1"/>
    <property type="match status" value="1"/>
</dbReference>
<dbReference type="Pfam" id="PF24916">
    <property type="entry name" value="HEAT_GCN1_fung"/>
    <property type="match status" value="1"/>
</dbReference>
<protein>
    <recommendedName>
        <fullName evidence="3">eIF-2-alpha kinase activator GCN1</fullName>
    </recommendedName>
</protein>
<dbReference type="InterPro" id="IPR056810">
    <property type="entry name" value="GNC1-like_N"/>
</dbReference>
<feature type="repeat" description="HEAT" evidence="4">
    <location>
        <begin position="1568"/>
        <end position="1606"/>
    </location>
</feature>
<dbReference type="PANTHER" id="PTHR23346:SF7">
    <property type="entry name" value="STALLED RIBOSOME SENSOR GCN1"/>
    <property type="match status" value="1"/>
</dbReference>
<dbReference type="Proteomes" id="UP000009131">
    <property type="component" value="Unassembled WGS sequence"/>
</dbReference>
<name>G7E8G4_MIXOS</name>
<evidence type="ECO:0000259" key="6">
    <source>
        <dbReference type="SMART" id="SM01349"/>
    </source>
</evidence>
<feature type="region of interest" description="Disordered" evidence="5">
    <location>
        <begin position="1"/>
        <end position="66"/>
    </location>
</feature>